<dbReference type="EMBL" id="FOPC01000002">
    <property type="protein sequence ID" value="SFG23563.1"/>
    <property type="molecule type" value="Genomic_DNA"/>
</dbReference>
<evidence type="ECO:0000313" key="1">
    <source>
        <dbReference type="EMBL" id="SFG23563.1"/>
    </source>
</evidence>
<organism evidence="1 2">
    <name type="scientific">Algoriphagus hitonicola</name>
    <dbReference type="NCBI Taxonomy" id="435880"/>
    <lineage>
        <taxon>Bacteria</taxon>
        <taxon>Pseudomonadati</taxon>
        <taxon>Bacteroidota</taxon>
        <taxon>Cytophagia</taxon>
        <taxon>Cytophagales</taxon>
        <taxon>Cyclobacteriaceae</taxon>
        <taxon>Algoriphagus</taxon>
    </lineage>
</organism>
<evidence type="ECO:0000313" key="2">
    <source>
        <dbReference type="Proteomes" id="UP000199642"/>
    </source>
</evidence>
<keyword evidence="2" id="KW-1185">Reference proteome</keyword>
<evidence type="ECO:0008006" key="3">
    <source>
        <dbReference type="Google" id="ProtNLM"/>
    </source>
</evidence>
<sequence>MKTIGVYFLFILIFFGCTEENDLPILSFEIKTNLQVFGNFLRFDILSDPDISNSDLTFSIGNLEVFPEKTENGEWILPLEGFTAGNHQLKVYQTSNPENYEICNFEKAAFLLELGIDPSLIEDQVRHHLVIWNQDGQTVHVEELVQAGDHRVDLGSYEFDSFSWGIFTEFDEFRQGLGQVFDGVSVGSFFPISVNNEGHPSFGTTTLKFQQIPTHQEYWIGSRGSFSHGQALPHTLPLFLDYIPTRFFVLLKQGEKTYAQFFSEKATFSGEEVELNLSAMNLMNSQIISFSKAISGSYSVYGFESISDLTSQTPLEIGPLSGVLKLDLVNYASLFPKVEFQLNYAEEDFQIFSRFRAAQVPTSVQTFEADFSIQNESKLAVTGTVDLLFTTWSGIDSKGIDWLIFHLQGPNQARLKAPLISSETLQLENVSLKSITLEESDLLDNYSDFLADFSLGKSRDYFRNSGRFHSKTKTLASARVRTEKSFTHYISHYSLFQIH</sequence>
<accession>A0A1I2Q7D3</accession>
<proteinExistence type="predicted"/>
<protein>
    <recommendedName>
        <fullName evidence="3">Lipoprotein</fullName>
    </recommendedName>
</protein>
<dbReference type="AlphaFoldDB" id="A0A1I2Q7D3"/>
<dbReference type="Proteomes" id="UP000199642">
    <property type="component" value="Unassembled WGS sequence"/>
</dbReference>
<gene>
    <name evidence="1" type="ORF">SAMN04487988_102121</name>
</gene>
<dbReference type="PROSITE" id="PS51257">
    <property type="entry name" value="PROKAR_LIPOPROTEIN"/>
    <property type="match status" value="1"/>
</dbReference>
<dbReference type="RefSeq" id="WP_092788858.1">
    <property type="nucleotide sequence ID" value="NZ_FOPC01000002.1"/>
</dbReference>
<reference evidence="2" key="1">
    <citation type="submission" date="2016-10" db="EMBL/GenBank/DDBJ databases">
        <authorList>
            <person name="Varghese N."/>
            <person name="Submissions S."/>
        </authorList>
    </citation>
    <scope>NUCLEOTIDE SEQUENCE [LARGE SCALE GENOMIC DNA]</scope>
    <source>
        <strain evidence="2">DSM 19315</strain>
    </source>
</reference>
<name>A0A1I2Q7D3_9BACT</name>